<keyword evidence="5" id="KW-0645">Protease</keyword>
<evidence type="ECO:0000256" key="8">
    <source>
        <dbReference type="ARBA" id="ARBA00022801"/>
    </source>
</evidence>
<dbReference type="Pfam" id="PF19415">
    <property type="entry name" value="Astro_1A"/>
    <property type="match status" value="1"/>
</dbReference>
<keyword evidence="7" id="KW-0688">Ribosomal frameshifting</keyword>
<comment type="subunit">
    <text evidence="2">Monomer.</text>
</comment>
<evidence type="ECO:0000256" key="11">
    <source>
        <dbReference type="ARBA" id="ARBA00022953"/>
    </source>
</evidence>
<dbReference type="InterPro" id="IPR009003">
    <property type="entry name" value="Peptidase_S1_PA"/>
</dbReference>
<name>A0A2S0SZ81_9VIRU</name>
<dbReference type="GO" id="GO:0075523">
    <property type="term" value="P:viral translational frameshifting"/>
    <property type="evidence" value="ECO:0007669"/>
    <property type="project" value="UniProtKB-KW"/>
</dbReference>
<keyword evidence="13 17" id="KW-0472">Membrane</keyword>
<evidence type="ECO:0000256" key="16">
    <source>
        <dbReference type="SAM" id="MobiDB-lite"/>
    </source>
</evidence>
<dbReference type="SUPFAM" id="SSF50494">
    <property type="entry name" value="Trypsin-like serine proteases"/>
    <property type="match status" value="1"/>
</dbReference>
<dbReference type="EMBL" id="MF175075">
    <property type="protein sequence ID" value="AWB14574.1"/>
    <property type="molecule type" value="Genomic_RNA"/>
</dbReference>
<feature type="transmembrane region" description="Helical" evidence="17">
    <location>
        <begin position="300"/>
        <end position="324"/>
    </location>
</feature>
<evidence type="ECO:0000256" key="17">
    <source>
        <dbReference type="SAM" id="Phobius"/>
    </source>
</evidence>
<accession>A0A2S0SZ81</accession>
<keyword evidence="9" id="KW-0720">Serine protease</keyword>
<evidence type="ECO:0000256" key="5">
    <source>
        <dbReference type="ARBA" id="ARBA00022670"/>
    </source>
</evidence>
<keyword evidence="8" id="KW-0378">Hydrolase</keyword>
<protein>
    <submittedName>
        <fullName evidence="18">ORF1a</fullName>
    </submittedName>
</protein>
<keyword evidence="12 17" id="KW-1133">Transmembrane helix</keyword>
<feature type="compositionally biased region" description="Basic residues" evidence="16">
    <location>
        <begin position="724"/>
        <end position="747"/>
    </location>
</feature>
<keyword evidence="4" id="KW-0597">Phosphoprotein</keyword>
<sequence>MALRKEYTSLVDQAVDAGNYLARCQLPTTAILLLRNMQDHHSNRPWSVHSTPRHLVYPSTTDDPKVRVITASSVTVEDEWVTYAWTGARWQQVATAPDCGKTILVCALLNEHKRLKDENASLKLAKANLEVDNTTLRVASAAITKSAPHRSRLPWVLALLAVFFSLLTTSFAFETSSTSRSYTPEDVARHSEDLNTFIENALRANHTRSYTEYTYHLYSTHAQTFVDRAMLYLNTWRAYDTRFFAKTPLQSALLGAVHLVTPWTWEIALFGLVLAVMLAEHASPWSLVFLACATLTKTRFALLATAPFQTKYTTVVATAASVLYACDPPVAVACLVIHLFLLAVVGLFLEDTSYVQNLKGSFLLFCAFFGHAVCALFGVSTAPITTLAVAWRIWRLLSRAGTSGTVEVRNEEGKVVSKQTTQPNFLFRFKQALRRMRQLRTAQTPLARVNPDALCHISVVGAKGTGFFCGNYVVTCAHVVGSETVANVCYKGRNYQTTVKKILDGKDVALLLIPAGITPPRLKISKKHCCDWVCVCAPDGDGAYLTAVTEGCEHDGHYSYACPTRDGMSGAPVLDTDGHVLGIHTNNTGYTGGAQRLDLEDIVDAPKPNPKQIALEKEIEELKKQLSLLRPEPPKPEPAAALSPPVPVVVSAPSQPVPRVIPTTCPPPQTVGPSTPATVHYVPKPATMQQSLSSADVVDLVRAAIGREMTVLRDELRHMNQAKGKTKHGRGKKHTIGARAGGRRKQRGPAFTEEEYKEMLDQGIDPDEIKRLAEDLWEDQAGFPEWSDPEFSDEDDGWTPKAHDWLDFDYEDDLEQTYVPGPWAQKCKIPLVDYVKKVFDRGSVDEMLQNLAPLEKKLCRKQLEAVRQAKTDIELSVALGALDRRAADVGIQPFTPGLDCKQAAPKNAKGPRKGAKDQGSKTGKN</sequence>
<dbReference type="InterPro" id="IPR043504">
    <property type="entry name" value="Peptidase_S1_PA_chymotrypsin"/>
</dbReference>
<dbReference type="Pfam" id="PF13365">
    <property type="entry name" value="Trypsin_2"/>
    <property type="match status" value="1"/>
</dbReference>
<keyword evidence="10" id="KW-1043">Host membrane</keyword>
<dbReference type="GO" id="GO:0033644">
    <property type="term" value="C:host cell membrane"/>
    <property type="evidence" value="ECO:0007669"/>
    <property type="project" value="UniProtKB-SubCell"/>
</dbReference>
<dbReference type="Gene3D" id="2.40.10.10">
    <property type="entry name" value="Trypsin-like serine proteases"/>
    <property type="match status" value="2"/>
</dbReference>
<evidence type="ECO:0000256" key="9">
    <source>
        <dbReference type="ARBA" id="ARBA00022825"/>
    </source>
</evidence>
<feature type="transmembrane region" description="Helical" evidence="17">
    <location>
        <begin position="330"/>
        <end position="349"/>
    </location>
</feature>
<evidence type="ECO:0000256" key="13">
    <source>
        <dbReference type="ARBA" id="ARBA00023136"/>
    </source>
</evidence>
<dbReference type="GO" id="GO:0006508">
    <property type="term" value="P:proteolysis"/>
    <property type="evidence" value="ECO:0007669"/>
    <property type="project" value="UniProtKB-KW"/>
</dbReference>
<keyword evidence="11" id="KW-0693">Viral RNA replication</keyword>
<keyword evidence="3" id="KW-0191">Covalent protein-RNA linkage</keyword>
<dbReference type="InterPro" id="IPR045836">
    <property type="entry name" value="Astro_VPg"/>
</dbReference>
<evidence type="ECO:0000256" key="12">
    <source>
        <dbReference type="ARBA" id="ARBA00022989"/>
    </source>
</evidence>
<dbReference type="Pfam" id="PF19416">
    <property type="entry name" value="Astro_VPg"/>
    <property type="match status" value="1"/>
</dbReference>
<feature type="transmembrane region" description="Helical" evidence="17">
    <location>
        <begin position="361"/>
        <end position="394"/>
    </location>
</feature>
<evidence type="ECO:0000256" key="15">
    <source>
        <dbReference type="ARBA" id="ARBA00047383"/>
    </source>
</evidence>
<evidence type="ECO:0000256" key="2">
    <source>
        <dbReference type="ARBA" id="ARBA00011245"/>
    </source>
</evidence>
<feature type="transmembrane region" description="Helical" evidence="17">
    <location>
        <begin position="153"/>
        <end position="173"/>
    </location>
</feature>
<comment type="catalytic activity">
    <reaction evidence="15">
        <text>RNA(n) + a ribonucleoside 5'-triphosphate = RNA(n+1) + diphosphate</text>
        <dbReference type="Rhea" id="RHEA:21248"/>
        <dbReference type="Rhea" id="RHEA-COMP:14527"/>
        <dbReference type="Rhea" id="RHEA-COMP:17342"/>
        <dbReference type="ChEBI" id="CHEBI:33019"/>
        <dbReference type="ChEBI" id="CHEBI:61557"/>
        <dbReference type="ChEBI" id="CHEBI:140395"/>
    </reaction>
</comment>
<reference evidence="18" key="1">
    <citation type="submission" date="2017-05" db="EMBL/GenBank/DDBJ databases">
        <authorList>
            <person name="Song R."/>
            <person name="Chenine A.L."/>
            <person name="Ruprecht R.M."/>
        </authorList>
    </citation>
    <scope>NUCLEOTIDE SEQUENCE</scope>
    <source>
        <strain evidence="18">MAV1/NYC/2014/M029/0266</strain>
    </source>
</reference>
<keyword evidence="6 17" id="KW-0812">Transmembrane</keyword>
<evidence type="ECO:0000256" key="4">
    <source>
        <dbReference type="ARBA" id="ARBA00022553"/>
    </source>
</evidence>
<evidence type="ECO:0000256" key="6">
    <source>
        <dbReference type="ARBA" id="ARBA00022692"/>
    </source>
</evidence>
<evidence type="ECO:0000256" key="1">
    <source>
        <dbReference type="ARBA" id="ARBA00004301"/>
    </source>
</evidence>
<feature type="region of interest" description="Disordered" evidence="16">
    <location>
        <begin position="721"/>
        <end position="749"/>
    </location>
</feature>
<evidence type="ECO:0000313" key="18">
    <source>
        <dbReference type="EMBL" id="AWB14574.1"/>
    </source>
</evidence>
<reference evidence="18" key="2">
    <citation type="journal article" date="2018" name="MBio">
        <title>Viral Diversity of House Mice in New York City.</title>
        <authorList>
            <person name="Willams S.H."/>
            <person name="Che X."/>
            <person name="Garcia J.A."/>
            <person name="Klena J.D."/>
            <person name="Lee B."/>
            <person name="Muller D."/>
            <person name="Ulrich W."/>
            <person name="Corrigan R.M."/>
            <person name="Nichol S."/>
            <person name="Jain K."/>
            <person name="Lipkin W.I."/>
        </authorList>
    </citation>
    <scope>NUCLEOTIDE SEQUENCE</scope>
    <source>
        <strain evidence="18">MAV1/NYC/2014/M029/0266</strain>
    </source>
</reference>
<evidence type="ECO:0000256" key="7">
    <source>
        <dbReference type="ARBA" id="ARBA00022758"/>
    </source>
</evidence>
<evidence type="ECO:0000256" key="14">
    <source>
        <dbReference type="ARBA" id="ARBA00045910"/>
    </source>
</evidence>
<feature type="transmembrane region" description="Helical" evidence="17">
    <location>
        <begin position="267"/>
        <end position="293"/>
    </location>
</feature>
<comment type="function">
    <text evidence="14">Responsible for the cleavage of the polyprotein into functional products.</text>
</comment>
<dbReference type="InterPro" id="IPR045835">
    <property type="entry name" value="Astro_1A"/>
</dbReference>
<evidence type="ECO:0000256" key="10">
    <source>
        <dbReference type="ARBA" id="ARBA00022870"/>
    </source>
</evidence>
<organism evidence="18">
    <name type="scientific">Murine astrovirus 1</name>
    <dbReference type="NCBI Taxonomy" id="2171379"/>
    <lineage>
        <taxon>Viruses</taxon>
        <taxon>Riboviria</taxon>
        <taxon>Orthornavirae</taxon>
        <taxon>Pisuviricota</taxon>
        <taxon>Stelpaviricetes</taxon>
        <taxon>Stellavirales</taxon>
        <taxon>Astroviridae</taxon>
    </lineage>
</organism>
<dbReference type="GO" id="GO:0008236">
    <property type="term" value="F:serine-type peptidase activity"/>
    <property type="evidence" value="ECO:0007669"/>
    <property type="project" value="UniProtKB-KW"/>
</dbReference>
<comment type="subcellular location">
    <subcellularLocation>
        <location evidence="1">Host membrane</location>
        <topology evidence="1">Multi-pass membrane protein</topology>
    </subcellularLocation>
</comment>
<evidence type="ECO:0000256" key="3">
    <source>
        <dbReference type="ARBA" id="ARBA00022520"/>
    </source>
</evidence>
<proteinExistence type="predicted"/>
<feature type="region of interest" description="Disordered" evidence="16">
    <location>
        <begin position="894"/>
        <end position="925"/>
    </location>
</feature>